<dbReference type="InterPro" id="IPR007245">
    <property type="entry name" value="PIG-T"/>
</dbReference>
<dbReference type="PANTHER" id="PTHR12959:SF11">
    <property type="entry name" value="GPI TRANSAMIDASE COMPONENT PIG-T"/>
    <property type="match status" value="1"/>
</dbReference>
<accession>A0A067NPX4</accession>
<keyword evidence="1" id="KW-1133">Transmembrane helix</keyword>
<keyword evidence="1" id="KW-0812">Transmembrane</keyword>
<dbReference type="OrthoDB" id="331263at2759"/>
<dbReference type="FunCoup" id="A0A067NPX4">
    <property type="interactions" value="268"/>
</dbReference>
<evidence type="ECO:0008006" key="4">
    <source>
        <dbReference type="Google" id="ProtNLM"/>
    </source>
</evidence>
<evidence type="ECO:0000313" key="3">
    <source>
        <dbReference type="Proteomes" id="UP000027073"/>
    </source>
</evidence>
<dbReference type="Proteomes" id="UP000027073">
    <property type="component" value="Unassembled WGS sequence"/>
</dbReference>
<protein>
    <recommendedName>
        <fullName evidence="4">Gpi16 subunit, GPI transamidase component</fullName>
    </recommendedName>
</protein>
<proteinExistence type="predicted"/>
<dbReference type="PANTHER" id="PTHR12959">
    <property type="entry name" value="GPI TRANSAMIDASE COMPONENT PIG-T-RELATED"/>
    <property type="match status" value="1"/>
</dbReference>
<organism evidence="2 3">
    <name type="scientific">Pleurotus ostreatus (strain PC15)</name>
    <name type="common">Oyster mushroom</name>
    <dbReference type="NCBI Taxonomy" id="1137138"/>
    <lineage>
        <taxon>Eukaryota</taxon>
        <taxon>Fungi</taxon>
        <taxon>Dikarya</taxon>
        <taxon>Basidiomycota</taxon>
        <taxon>Agaricomycotina</taxon>
        <taxon>Agaricomycetes</taxon>
        <taxon>Agaricomycetidae</taxon>
        <taxon>Agaricales</taxon>
        <taxon>Pleurotineae</taxon>
        <taxon>Pleurotaceae</taxon>
        <taxon>Pleurotus</taxon>
    </lineage>
</organism>
<keyword evidence="1" id="KW-0472">Membrane</keyword>
<dbReference type="GO" id="GO:0016255">
    <property type="term" value="P:attachment of GPI anchor to protein"/>
    <property type="evidence" value="ECO:0007669"/>
    <property type="project" value="InterPro"/>
</dbReference>
<dbReference type="VEuPathDB" id="FungiDB:PLEOSDRAFT_1078384"/>
<dbReference type="EMBL" id="KL198010">
    <property type="protein sequence ID" value="KDQ26147.1"/>
    <property type="molecule type" value="Genomic_DNA"/>
</dbReference>
<reference evidence="3" key="1">
    <citation type="journal article" date="2014" name="Proc. Natl. Acad. Sci. U.S.A.">
        <title>Extensive sampling of basidiomycete genomes demonstrates inadequacy of the white-rot/brown-rot paradigm for wood decay fungi.</title>
        <authorList>
            <person name="Riley R."/>
            <person name="Salamov A.A."/>
            <person name="Brown D.W."/>
            <person name="Nagy L.G."/>
            <person name="Floudas D."/>
            <person name="Held B.W."/>
            <person name="Levasseur A."/>
            <person name="Lombard V."/>
            <person name="Morin E."/>
            <person name="Otillar R."/>
            <person name="Lindquist E.A."/>
            <person name="Sun H."/>
            <person name="LaButti K.M."/>
            <person name="Schmutz J."/>
            <person name="Jabbour D."/>
            <person name="Luo H."/>
            <person name="Baker S.E."/>
            <person name="Pisabarro A.G."/>
            <person name="Walton J.D."/>
            <person name="Blanchette R.A."/>
            <person name="Henrissat B."/>
            <person name="Martin F."/>
            <person name="Cullen D."/>
            <person name="Hibbett D.S."/>
            <person name="Grigoriev I.V."/>
        </authorList>
    </citation>
    <scope>NUCLEOTIDE SEQUENCE [LARGE SCALE GENOMIC DNA]</scope>
    <source>
        <strain evidence="3">PC15</strain>
    </source>
</reference>
<dbReference type="AlphaFoldDB" id="A0A067NPX4"/>
<dbReference type="Pfam" id="PF04113">
    <property type="entry name" value="Gpi16"/>
    <property type="match status" value="2"/>
</dbReference>
<dbReference type="GO" id="GO:0042765">
    <property type="term" value="C:GPI-anchor transamidase complex"/>
    <property type="evidence" value="ECO:0007669"/>
    <property type="project" value="InterPro"/>
</dbReference>
<dbReference type="STRING" id="1137138.A0A067NPX4"/>
<evidence type="ECO:0000256" key="1">
    <source>
        <dbReference type="SAM" id="Phobius"/>
    </source>
</evidence>
<gene>
    <name evidence="2" type="ORF">PLEOSDRAFT_1078384</name>
</gene>
<name>A0A067NPX4_PLEO1</name>
<dbReference type="InParanoid" id="A0A067NPX4"/>
<evidence type="ECO:0000313" key="2">
    <source>
        <dbReference type="EMBL" id="KDQ26147.1"/>
    </source>
</evidence>
<dbReference type="HOGENOM" id="CLU_021459_2_0_1"/>
<feature type="transmembrane region" description="Helical" evidence="1">
    <location>
        <begin position="467"/>
        <end position="488"/>
    </location>
</feature>
<sequence>MTVNQLSFSDSKEIYCIASSGEEFSEELQIRPLRDGRVASTFSFRTFLHGATPRSPESLGSDDKSQHYHVFPLALGQILREYAVTELHLSMNAGKWNYDEWGYPGELGVATGAELWAWMGEGGIYTVDERWTGLRNALSGLFCASLASMDEQRTTSPLMTFVPEGDLPNWPGPHLLRHASLPSEHVCTENLTPFLKLLPCKSFSGIASLLNPHRLFDADWHGMSAHVLWHANQGVEVRLSFQLVSDPLRQSSSKRRDWSFRSLFDRSIDNRCPVASSSTIDVKLPAEEAYSLEPSPSSTLGSASVPLVPLALQRTLTGASQANGHLAVRVQNRLNEELRVVYLETMPWLVQFYAHTLSATVDGRKHAGLISNVSYFPPLHHSRPTTFQAILTLPPKSTVALSMDVSKAFLRYTDHQPDAQRGWDLPPAIFVPLRNGSDRIDGHSLGQRIYTPTLLVDLATPDFSMPYNVIIFTCTVMAFIFGSVFNLLTRKFVVVHLDDQHKE</sequence>